<name>A0A1B7NBE9_9AGAM</name>
<dbReference type="InParanoid" id="A0A1B7NBE9"/>
<evidence type="ECO:0000313" key="3">
    <source>
        <dbReference type="Proteomes" id="UP000092154"/>
    </source>
</evidence>
<evidence type="ECO:0000313" key="2">
    <source>
        <dbReference type="EMBL" id="OAX42212.1"/>
    </source>
</evidence>
<feature type="region of interest" description="Disordered" evidence="1">
    <location>
        <begin position="1"/>
        <end position="26"/>
    </location>
</feature>
<sequence length="533" mass="60664">MSNCLKHTQRPRSSSNKNPSPPPRHVVAPAPLMRLPAPLTICLQLTPPHLHRCHALERQHIVSFGDPRKVQKLHRNPVWYPPSRRANNRALPTELLLLIFEDVYADSRLNGEWVQCSPQSPTQFPFALAAVCKTWRDVLDLVPRFWTRLIINLDTTKLSDVDRYLCLSRELAFEIIVTRDQQTIFHSRANNDEGARAAVVMTQILPHLFRCRSLCFQLLRSSSLPALRHLNVYAPLLERLRLQCGIDDGEHPLVGSEVPGQWNFSAPALRSLFLNGRNFRDACALHWVETLGSLEDLCVSRYSGGKYPTGELHLHDVLRVVDGLRRRFRRLQMLTLQDISFDVILAQQDGYDIQIEAMKLHSLGSSTVRTIFESKTGPAPRLVHLKHTPLSNIRLTQTDTLVLEGPFSFIAGSISIWDGACLSIKDCPSFDDHTIRHMYQAWNPDKLTSPSWSRLEIDNCTEFSADTLLDLINAREDVVRQAREKDPNSQLIINSLRVLQVHGGPPISAKIVMQLKQKLDIFEWHEAVTGIRH</sequence>
<organism evidence="2 3">
    <name type="scientific">Rhizopogon vinicolor AM-OR11-026</name>
    <dbReference type="NCBI Taxonomy" id="1314800"/>
    <lineage>
        <taxon>Eukaryota</taxon>
        <taxon>Fungi</taxon>
        <taxon>Dikarya</taxon>
        <taxon>Basidiomycota</taxon>
        <taxon>Agaricomycotina</taxon>
        <taxon>Agaricomycetes</taxon>
        <taxon>Agaricomycetidae</taxon>
        <taxon>Boletales</taxon>
        <taxon>Suillineae</taxon>
        <taxon>Rhizopogonaceae</taxon>
        <taxon>Rhizopogon</taxon>
    </lineage>
</organism>
<dbReference type="AlphaFoldDB" id="A0A1B7NBE9"/>
<evidence type="ECO:0000256" key="1">
    <source>
        <dbReference type="SAM" id="MobiDB-lite"/>
    </source>
</evidence>
<accession>A0A1B7NBE9</accession>
<dbReference type="EMBL" id="KV448161">
    <property type="protein sequence ID" value="OAX42212.1"/>
    <property type="molecule type" value="Genomic_DNA"/>
</dbReference>
<dbReference type="Proteomes" id="UP000092154">
    <property type="component" value="Unassembled WGS sequence"/>
</dbReference>
<protein>
    <submittedName>
        <fullName evidence="2">Uncharacterized protein</fullName>
    </submittedName>
</protein>
<gene>
    <name evidence="2" type="ORF">K503DRAFT_387875</name>
</gene>
<proteinExistence type="predicted"/>
<dbReference type="STRING" id="1314800.A0A1B7NBE9"/>
<reference evidence="2 3" key="1">
    <citation type="submission" date="2016-06" db="EMBL/GenBank/DDBJ databases">
        <title>Comparative genomics of the ectomycorrhizal sister species Rhizopogon vinicolor and Rhizopogon vesiculosus (Basidiomycota: Boletales) reveals a divergence of the mating type B locus.</title>
        <authorList>
            <consortium name="DOE Joint Genome Institute"/>
            <person name="Mujic A.B."/>
            <person name="Kuo A."/>
            <person name="Tritt A."/>
            <person name="Lipzen A."/>
            <person name="Chen C."/>
            <person name="Johnson J."/>
            <person name="Sharma A."/>
            <person name="Barry K."/>
            <person name="Grigoriev I.V."/>
            <person name="Spatafora J.W."/>
        </authorList>
    </citation>
    <scope>NUCLEOTIDE SEQUENCE [LARGE SCALE GENOMIC DNA]</scope>
    <source>
        <strain evidence="2 3">AM-OR11-026</strain>
    </source>
</reference>
<dbReference type="OrthoDB" id="3171948at2759"/>
<keyword evidence="3" id="KW-1185">Reference proteome</keyword>